<reference evidence="9" key="1">
    <citation type="submission" date="2012-12" db="EMBL/GenBank/DDBJ databases">
        <authorList>
            <person name="Hellsten U."/>
            <person name="Grimwood J."/>
            <person name="Chapman J.A."/>
            <person name="Shapiro H."/>
            <person name="Aerts A."/>
            <person name="Otillar R.P."/>
            <person name="Terry A.Y."/>
            <person name="Boore J.L."/>
            <person name="Simakov O."/>
            <person name="Marletaz F."/>
            <person name="Cho S.-J."/>
            <person name="Edsinger-Gonzales E."/>
            <person name="Havlak P."/>
            <person name="Kuo D.-H."/>
            <person name="Larsson T."/>
            <person name="Lv J."/>
            <person name="Arendt D."/>
            <person name="Savage R."/>
            <person name="Osoegawa K."/>
            <person name="de Jong P."/>
            <person name="Lindberg D.R."/>
            <person name="Seaver E.C."/>
            <person name="Weisblat D.A."/>
            <person name="Putnam N.H."/>
            <person name="Grigoriev I.V."/>
            <person name="Rokhsar D.S."/>
        </authorList>
    </citation>
    <scope>NUCLEOTIDE SEQUENCE</scope>
</reference>
<dbReference type="KEGG" id="hro:HELRODRAFT_108980"/>
<dbReference type="RefSeq" id="XP_009010814.1">
    <property type="nucleotide sequence ID" value="XM_009012566.1"/>
</dbReference>
<dbReference type="GO" id="GO:0010133">
    <property type="term" value="P:L-proline catabolic process to L-glutamate"/>
    <property type="evidence" value="ECO:0000318"/>
    <property type="project" value="GO_Central"/>
</dbReference>
<dbReference type="EMBL" id="AMQM01002643">
    <property type="status" value="NOT_ANNOTATED_CDS"/>
    <property type="molecule type" value="Genomic_DNA"/>
</dbReference>
<proteinExistence type="inferred from homology"/>
<evidence type="ECO:0000313" key="7">
    <source>
        <dbReference type="EMBL" id="ESO10545.1"/>
    </source>
</evidence>
<keyword evidence="5" id="KW-0285">Flavoprotein</keyword>
<dbReference type="AlphaFoldDB" id="T1EEP6"/>
<comment type="function">
    <text evidence="5">Converts proline to delta-1-pyrroline-5-carboxylate.</text>
</comment>
<sequence>MLVFGLCSIDYLVDNQTKILKLTRNIFGKKLFALLMEWTFFGQFMVREEEGKILEGLRKLNERGISPMLAYTAPELHGSVDGDGASNEPAKEQWYLNNFNSVLKSFHIAAKCYSFTKTRPIITTKVTFFVDHSLLVLLSSVIQQQNALLLHNNQLVDSFISKNPTWNTRSKESLKNDLIFHVELNKMIHSERYENHSPTKENEDVVKLQDAHLNLFEKLRGRMDKLCLTAQQTNLSLNFDAEQTYLQTAIEMLCIHFQRLYNECAPVVLNTYQCYLKRTGDVIENHVTLAKQDGFCFGGKIVRGAYIDEERRLAKEKQTVDPVNPTYAATTSMYQRVSEFLINQVKCQGEGRMRVIFATHNEDSVTDVLNRLREKEINMDVGDVSFAQLYGTRDFISYTLGSLGYPVSKMVHYSNPVDGLAYLSRRLTENRSGLASPEIERRLPVVELKRRLFERRKNI</sequence>
<dbReference type="InterPro" id="IPR015659">
    <property type="entry name" value="Proline_oxidase"/>
</dbReference>
<name>T1EEP6_HELRO</name>
<dbReference type="InterPro" id="IPR029041">
    <property type="entry name" value="FAD-linked_oxidoreductase-like"/>
</dbReference>
<protein>
    <recommendedName>
        <fullName evidence="5">Proline dehydrogenase</fullName>
        <ecNumber evidence="5">1.5.5.2</ecNumber>
    </recommendedName>
</protein>
<organism evidence="8 9">
    <name type="scientific">Helobdella robusta</name>
    <name type="common">Californian leech</name>
    <dbReference type="NCBI Taxonomy" id="6412"/>
    <lineage>
        <taxon>Eukaryota</taxon>
        <taxon>Metazoa</taxon>
        <taxon>Spiralia</taxon>
        <taxon>Lophotrochozoa</taxon>
        <taxon>Annelida</taxon>
        <taxon>Clitellata</taxon>
        <taxon>Hirudinea</taxon>
        <taxon>Rhynchobdellida</taxon>
        <taxon>Glossiphoniidae</taxon>
        <taxon>Helobdella</taxon>
    </lineage>
</organism>
<dbReference type="PANTHER" id="PTHR13914">
    <property type="entry name" value="PROLINE OXIDASE"/>
    <property type="match status" value="1"/>
</dbReference>
<keyword evidence="4 5" id="KW-0642">Proline metabolism</keyword>
<dbReference type="eggNOG" id="KOG0186">
    <property type="taxonomic scope" value="Eukaryota"/>
</dbReference>
<comment type="cofactor">
    <cofactor evidence="5">
        <name>FAD</name>
        <dbReference type="ChEBI" id="CHEBI:57692"/>
    </cofactor>
</comment>
<dbReference type="CTD" id="20195048"/>
<comment type="catalytic activity">
    <reaction evidence="5">
        <text>L-proline + a quinone = (S)-1-pyrroline-5-carboxylate + a quinol + H(+)</text>
        <dbReference type="Rhea" id="RHEA:23784"/>
        <dbReference type="ChEBI" id="CHEBI:15378"/>
        <dbReference type="ChEBI" id="CHEBI:17388"/>
        <dbReference type="ChEBI" id="CHEBI:24646"/>
        <dbReference type="ChEBI" id="CHEBI:60039"/>
        <dbReference type="ChEBI" id="CHEBI:132124"/>
        <dbReference type="EC" id="1.5.5.2"/>
    </reaction>
</comment>
<dbReference type="SUPFAM" id="SSF51730">
    <property type="entry name" value="FAD-linked oxidoreductase"/>
    <property type="match status" value="1"/>
</dbReference>
<reference evidence="8" key="3">
    <citation type="submission" date="2015-06" db="UniProtKB">
        <authorList>
            <consortium name="EnsemblMetazoa"/>
        </authorList>
    </citation>
    <scope>IDENTIFICATION</scope>
</reference>
<comment type="pathway">
    <text evidence="1">Amino-acid degradation; L-proline degradation into L-glutamate; L-glutamate from L-proline: step 1/2.</text>
</comment>
<comment type="similarity">
    <text evidence="2 5">Belongs to the proline oxidase family.</text>
</comment>
<dbReference type="GO" id="GO:0005739">
    <property type="term" value="C:mitochondrion"/>
    <property type="evidence" value="ECO:0000318"/>
    <property type="project" value="GO_Central"/>
</dbReference>
<dbReference type="GO" id="GO:0004657">
    <property type="term" value="F:proline dehydrogenase activity"/>
    <property type="evidence" value="ECO:0000318"/>
    <property type="project" value="GO_Central"/>
</dbReference>
<evidence type="ECO:0000313" key="8">
    <source>
        <dbReference type="EnsemblMetazoa" id="HelroP108980"/>
    </source>
</evidence>
<accession>T1EEP6</accession>
<gene>
    <name evidence="8" type="primary">20195048</name>
    <name evidence="7" type="ORF">HELRODRAFT_108980</name>
</gene>
<dbReference type="OrthoDB" id="5464at2759"/>
<dbReference type="Proteomes" id="UP000015101">
    <property type="component" value="Unassembled WGS sequence"/>
</dbReference>
<dbReference type="OMA" id="YMSTEPR"/>
<evidence type="ECO:0000259" key="6">
    <source>
        <dbReference type="Pfam" id="PF01619"/>
    </source>
</evidence>
<dbReference type="GeneID" id="20195048"/>
<dbReference type="Gene3D" id="3.20.20.220">
    <property type="match status" value="1"/>
</dbReference>
<feature type="domain" description="Proline dehydrogenase" evidence="6">
    <location>
        <begin position="199"/>
        <end position="432"/>
    </location>
</feature>
<dbReference type="EnsemblMetazoa" id="HelroT108980">
    <property type="protein sequence ID" value="HelroP108980"/>
    <property type="gene ID" value="HelroG108980"/>
</dbReference>
<dbReference type="EMBL" id="KB095858">
    <property type="protein sequence ID" value="ESO10545.1"/>
    <property type="molecule type" value="Genomic_DNA"/>
</dbReference>
<reference evidence="7 9" key="2">
    <citation type="journal article" date="2013" name="Nature">
        <title>Insights into bilaterian evolution from three spiralian genomes.</title>
        <authorList>
            <person name="Simakov O."/>
            <person name="Marletaz F."/>
            <person name="Cho S.J."/>
            <person name="Edsinger-Gonzales E."/>
            <person name="Havlak P."/>
            <person name="Hellsten U."/>
            <person name="Kuo D.H."/>
            <person name="Larsson T."/>
            <person name="Lv J."/>
            <person name="Arendt D."/>
            <person name="Savage R."/>
            <person name="Osoegawa K."/>
            <person name="de Jong P."/>
            <person name="Grimwood J."/>
            <person name="Chapman J.A."/>
            <person name="Shapiro H."/>
            <person name="Aerts A."/>
            <person name="Otillar R.P."/>
            <person name="Terry A.Y."/>
            <person name="Boore J.L."/>
            <person name="Grigoriev I.V."/>
            <person name="Lindberg D.R."/>
            <person name="Seaver E.C."/>
            <person name="Weisblat D.A."/>
            <person name="Putnam N.H."/>
            <person name="Rokhsar D.S."/>
        </authorList>
    </citation>
    <scope>NUCLEOTIDE SEQUENCE</scope>
</reference>
<evidence type="ECO:0000256" key="5">
    <source>
        <dbReference type="RuleBase" id="RU364054"/>
    </source>
</evidence>
<evidence type="ECO:0000256" key="2">
    <source>
        <dbReference type="ARBA" id="ARBA00005869"/>
    </source>
</evidence>
<evidence type="ECO:0000256" key="4">
    <source>
        <dbReference type="ARBA" id="ARBA00023062"/>
    </source>
</evidence>
<dbReference type="Pfam" id="PF01619">
    <property type="entry name" value="Pro_dh"/>
    <property type="match status" value="1"/>
</dbReference>
<evidence type="ECO:0000256" key="3">
    <source>
        <dbReference type="ARBA" id="ARBA00023002"/>
    </source>
</evidence>
<dbReference type="InterPro" id="IPR002872">
    <property type="entry name" value="Proline_DH_dom"/>
</dbReference>
<dbReference type="EC" id="1.5.5.2" evidence="5"/>
<evidence type="ECO:0000313" key="9">
    <source>
        <dbReference type="Proteomes" id="UP000015101"/>
    </source>
</evidence>
<dbReference type="PANTHER" id="PTHR13914:SF0">
    <property type="entry name" value="PROLINE DEHYDROGENASE 1, MITOCHONDRIAL"/>
    <property type="match status" value="1"/>
</dbReference>
<dbReference type="InParanoid" id="T1EEP6"/>
<keyword evidence="9" id="KW-1185">Reference proteome</keyword>
<keyword evidence="3 5" id="KW-0560">Oxidoreductase</keyword>
<keyword evidence="5" id="KW-0274">FAD</keyword>
<dbReference type="GO" id="GO:0071949">
    <property type="term" value="F:FAD binding"/>
    <property type="evidence" value="ECO:0000318"/>
    <property type="project" value="GO_Central"/>
</dbReference>
<evidence type="ECO:0000256" key="1">
    <source>
        <dbReference type="ARBA" id="ARBA00004739"/>
    </source>
</evidence>
<dbReference type="HOGENOM" id="CLU_018202_3_1_1"/>
<dbReference type="STRING" id="6412.T1EEP6"/>